<comment type="caution">
    <text evidence="3">The sequence shown here is derived from an EMBL/GenBank/DDBJ whole genome shotgun (WGS) entry which is preliminary data.</text>
</comment>
<sequence>MIRAWLIAVLTLLTLQASAEVFTYTDAQGNRVYTDQPRGNAKRVPIATSNRMSANPTAAAPITTAKKSVEQPPFHYDMLRILVPEPDATIRSSAGEIIVSVTSEPGLQRGHRYRLLLDGQATGEPGLSPVFPLNNIDRGSHNLSVEILDAEGRTVERTANQPFHMLRISLAQKRQVKPCAKDDYGIRPECPLKDKPPEPKNPFLRFF</sequence>
<feature type="signal peptide" evidence="1">
    <location>
        <begin position="1"/>
        <end position="19"/>
    </location>
</feature>
<feature type="chain" id="PRO_5002025727" evidence="1">
    <location>
        <begin position="20"/>
        <end position="207"/>
    </location>
</feature>
<feature type="domain" description="DUF4124" evidence="2">
    <location>
        <begin position="10"/>
        <end position="61"/>
    </location>
</feature>
<evidence type="ECO:0000259" key="2">
    <source>
        <dbReference type="Pfam" id="PF13511"/>
    </source>
</evidence>
<dbReference type="Pfam" id="PF13511">
    <property type="entry name" value="DUF4124"/>
    <property type="match status" value="1"/>
</dbReference>
<organism evidence="3 4">
    <name type="scientific">Pseudomonas chlororaphis</name>
    <dbReference type="NCBI Taxonomy" id="587753"/>
    <lineage>
        <taxon>Bacteria</taxon>
        <taxon>Pseudomonadati</taxon>
        <taxon>Pseudomonadota</taxon>
        <taxon>Gammaproteobacteria</taxon>
        <taxon>Pseudomonadales</taxon>
        <taxon>Pseudomonadaceae</taxon>
        <taxon>Pseudomonas</taxon>
    </lineage>
</organism>
<proteinExistence type="predicted"/>
<protein>
    <submittedName>
        <fullName evidence="3">Penicillin-binding protein</fullName>
    </submittedName>
</protein>
<name>A0A0A6DGP3_9PSED</name>
<accession>A0A0A6DGP3</accession>
<gene>
    <name evidence="3" type="ORF">NZ35_07075</name>
</gene>
<evidence type="ECO:0000313" key="3">
    <source>
        <dbReference type="EMBL" id="KHA73857.1"/>
    </source>
</evidence>
<dbReference type="EMBL" id="JSFK01000003">
    <property type="protein sequence ID" value="KHA73857.1"/>
    <property type="molecule type" value="Genomic_DNA"/>
</dbReference>
<reference evidence="3 4" key="1">
    <citation type="submission" date="2014-10" db="EMBL/GenBank/DDBJ databases">
        <title>Draft genome sequence of Pseudomonas chlororaphis EA105.</title>
        <authorList>
            <person name="McCully L.M."/>
            <person name="Bitzer A.S."/>
            <person name="Spence C."/>
            <person name="Bais H."/>
            <person name="Silby M.W."/>
        </authorList>
    </citation>
    <scope>NUCLEOTIDE SEQUENCE [LARGE SCALE GENOMIC DNA]</scope>
    <source>
        <strain evidence="3 4">EA105</strain>
    </source>
</reference>
<evidence type="ECO:0000256" key="1">
    <source>
        <dbReference type="SAM" id="SignalP"/>
    </source>
</evidence>
<dbReference type="AlphaFoldDB" id="A0A0A6DGP3"/>
<evidence type="ECO:0000313" key="4">
    <source>
        <dbReference type="Proteomes" id="UP000030564"/>
    </source>
</evidence>
<dbReference type="InterPro" id="IPR025392">
    <property type="entry name" value="DUF4124"/>
</dbReference>
<dbReference type="PATRIC" id="fig|587753.9.peg.3541"/>
<dbReference type="OrthoDB" id="6366673at2"/>
<keyword evidence="1" id="KW-0732">Signal</keyword>
<dbReference type="Proteomes" id="UP000030564">
    <property type="component" value="Unassembled WGS sequence"/>
</dbReference>